<dbReference type="Proteomes" id="UP000324800">
    <property type="component" value="Unassembled WGS sequence"/>
</dbReference>
<comment type="caution">
    <text evidence="1">The sequence shown here is derived from an EMBL/GenBank/DDBJ whole genome shotgun (WGS) entry which is preliminary data.</text>
</comment>
<accession>A0A5J4VCM1</accession>
<dbReference type="EMBL" id="SNRW01007971">
    <property type="protein sequence ID" value="KAA6380318.1"/>
    <property type="molecule type" value="Genomic_DNA"/>
</dbReference>
<proteinExistence type="predicted"/>
<sequence>MDNATHLEQKSVFHHIIVSPKVIPIWDQTWPDLLRRNTRINIQIRKTALANSNPELLRRHLTNSSERIQINNANAKNSKSFGTIRMNSIEKQI</sequence>
<reference evidence="1 2" key="1">
    <citation type="submission" date="2019-03" db="EMBL/GenBank/DDBJ databases">
        <title>Single cell metagenomics reveals metabolic interactions within the superorganism composed of flagellate Streblomastix strix and complex community of Bacteroidetes bacteria on its surface.</title>
        <authorList>
            <person name="Treitli S.C."/>
            <person name="Kolisko M."/>
            <person name="Husnik F."/>
            <person name="Keeling P."/>
            <person name="Hampl V."/>
        </authorList>
    </citation>
    <scope>NUCLEOTIDE SEQUENCE [LARGE SCALE GENOMIC DNA]</scope>
    <source>
        <strain evidence="1">ST1C</strain>
    </source>
</reference>
<protein>
    <submittedName>
        <fullName evidence="1">Uncharacterized protein</fullName>
    </submittedName>
</protein>
<organism evidence="1 2">
    <name type="scientific">Streblomastix strix</name>
    <dbReference type="NCBI Taxonomy" id="222440"/>
    <lineage>
        <taxon>Eukaryota</taxon>
        <taxon>Metamonada</taxon>
        <taxon>Preaxostyla</taxon>
        <taxon>Oxymonadida</taxon>
        <taxon>Streblomastigidae</taxon>
        <taxon>Streblomastix</taxon>
    </lineage>
</organism>
<name>A0A5J4VCM1_9EUKA</name>
<evidence type="ECO:0000313" key="2">
    <source>
        <dbReference type="Proteomes" id="UP000324800"/>
    </source>
</evidence>
<gene>
    <name evidence="1" type="ORF">EZS28_024155</name>
</gene>
<evidence type="ECO:0000313" key="1">
    <source>
        <dbReference type="EMBL" id="KAA6380318.1"/>
    </source>
</evidence>
<dbReference type="AlphaFoldDB" id="A0A5J4VCM1"/>